<accession>A0ABY8GUS1</accession>
<keyword evidence="3" id="KW-1185">Reference proteome</keyword>
<dbReference type="InterPro" id="IPR000157">
    <property type="entry name" value="TIR_dom"/>
</dbReference>
<reference evidence="2 3" key="1">
    <citation type="submission" date="2023-03" db="EMBL/GenBank/DDBJ databases">
        <title>Achromobacter spanius LIG8.</title>
        <authorList>
            <person name="Shrestha S."/>
        </authorList>
    </citation>
    <scope>NUCLEOTIDE SEQUENCE [LARGE SCALE GENOMIC DNA]</scope>
    <source>
        <strain evidence="2 3">LIG8</strain>
    </source>
</reference>
<feature type="domain" description="TIR" evidence="1">
    <location>
        <begin position="156"/>
        <end position="270"/>
    </location>
</feature>
<proteinExistence type="predicted"/>
<dbReference type="EMBL" id="CP121261">
    <property type="protein sequence ID" value="WFP08482.1"/>
    <property type="molecule type" value="Genomic_DNA"/>
</dbReference>
<protein>
    <submittedName>
        <fullName evidence="2">TIR domain-containing protein</fullName>
    </submittedName>
</protein>
<dbReference type="Proteomes" id="UP001214170">
    <property type="component" value="Chromosome"/>
</dbReference>
<organism evidence="2 3">
    <name type="scientific">Achromobacter spanius</name>
    <dbReference type="NCBI Taxonomy" id="217203"/>
    <lineage>
        <taxon>Bacteria</taxon>
        <taxon>Pseudomonadati</taxon>
        <taxon>Pseudomonadota</taxon>
        <taxon>Betaproteobacteria</taxon>
        <taxon>Burkholderiales</taxon>
        <taxon>Alcaligenaceae</taxon>
        <taxon>Achromobacter</taxon>
    </lineage>
</organism>
<gene>
    <name evidence="2" type="ORF">P8T11_01015</name>
</gene>
<name>A0ABY8GUS1_9BURK</name>
<sequence>MYNLMVTGNGEGWSGEPWLIETSRCVREYTDTEITKQFGKLDATAVAELQRLPCIFAYEASCKQAPKFGIIRDITRRQDQVRIEYEIRDISPFLSADDLQSLAFDLDITKWELNRSHWAVKNVNVARELRKRGINLPGWARDITKAVDISTHLFDVALSFPGEVRPVVEQIAQELERLIGPNSYFYDNNYVSQLARPSLDTLLQDIYRNRSKLIVVFIGRHYQLKDWCGIEFRAIKEIIMERDHKKIMFVKMDDGSVDGVFKTDGYVDGQRFSPQEIARFVEERVALFS</sequence>
<dbReference type="RefSeq" id="WP_268078739.1">
    <property type="nucleotide sequence ID" value="NZ_CP106885.1"/>
</dbReference>
<evidence type="ECO:0000259" key="1">
    <source>
        <dbReference type="Pfam" id="PF13676"/>
    </source>
</evidence>
<dbReference type="SUPFAM" id="SSF52200">
    <property type="entry name" value="Toll/Interleukin receptor TIR domain"/>
    <property type="match status" value="1"/>
</dbReference>
<evidence type="ECO:0000313" key="2">
    <source>
        <dbReference type="EMBL" id="WFP08482.1"/>
    </source>
</evidence>
<dbReference type="InterPro" id="IPR035897">
    <property type="entry name" value="Toll_tir_struct_dom_sf"/>
</dbReference>
<evidence type="ECO:0000313" key="3">
    <source>
        <dbReference type="Proteomes" id="UP001214170"/>
    </source>
</evidence>
<dbReference type="Gene3D" id="3.40.50.10140">
    <property type="entry name" value="Toll/interleukin-1 receptor homology (TIR) domain"/>
    <property type="match status" value="1"/>
</dbReference>
<dbReference type="Pfam" id="PF13676">
    <property type="entry name" value="TIR_2"/>
    <property type="match status" value="1"/>
</dbReference>